<evidence type="ECO:0000313" key="3">
    <source>
        <dbReference type="Proteomes" id="UP001501183"/>
    </source>
</evidence>
<dbReference type="InterPro" id="IPR036388">
    <property type="entry name" value="WH-like_DNA-bd_sf"/>
</dbReference>
<feature type="domain" description="HTH marR-type" evidence="1">
    <location>
        <begin position="7"/>
        <end position="143"/>
    </location>
</feature>
<dbReference type="RefSeq" id="WP_345349722.1">
    <property type="nucleotide sequence ID" value="NZ_BAABFB010000066.1"/>
</dbReference>
<organism evidence="2 3">
    <name type="scientific">Rhodococcus olei</name>
    <dbReference type="NCBI Taxonomy" id="2161675"/>
    <lineage>
        <taxon>Bacteria</taxon>
        <taxon>Bacillati</taxon>
        <taxon>Actinomycetota</taxon>
        <taxon>Actinomycetes</taxon>
        <taxon>Mycobacteriales</taxon>
        <taxon>Nocardiaceae</taxon>
        <taxon>Rhodococcus</taxon>
    </lineage>
</organism>
<accession>A0ABP8PFX8</accession>
<dbReference type="InterPro" id="IPR036390">
    <property type="entry name" value="WH_DNA-bd_sf"/>
</dbReference>
<name>A0ABP8PFX8_9NOCA</name>
<proteinExistence type="predicted"/>
<dbReference type="PROSITE" id="PS50995">
    <property type="entry name" value="HTH_MARR_2"/>
    <property type="match status" value="1"/>
</dbReference>
<dbReference type="Gene3D" id="1.10.10.10">
    <property type="entry name" value="Winged helix-like DNA-binding domain superfamily/Winged helix DNA-binding domain"/>
    <property type="match status" value="1"/>
</dbReference>
<evidence type="ECO:0000313" key="2">
    <source>
        <dbReference type="EMBL" id="GAA4486131.1"/>
    </source>
</evidence>
<dbReference type="Pfam" id="PF12802">
    <property type="entry name" value="MarR_2"/>
    <property type="match status" value="1"/>
</dbReference>
<dbReference type="PANTHER" id="PTHR33164">
    <property type="entry name" value="TRANSCRIPTIONAL REGULATOR, MARR FAMILY"/>
    <property type="match status" value="1"/>
</dbReference>
<dbReference type="EMBL" id="BAABFB010000066">
    <property type="protein sequence ID" value="GAA4486131.1"/>
    <property type="molecule type" value="Genomic_DNA"/>
</dbReference>
<sequence length="151" mass="16231">MDSSDSALALVHRVRRLSADLDQFGSAFAGRNGLHATDLRALLALLEADRSGTDATPGWLAAELGLGSAATTAVLDRLVRAGHVTRAPDRTDRRRVLVRVQEQARYLGWSYFGPLVGRLASPLGGFDADEMAAVQRFLDAMADAVGTRLDR</sequence>
<reference evidence="3" key="1">
    <citation type="journal article" date="2019" name="Int. J. Syst. Evol. Microbiol.">
        <title>The Global Catalogue of Microorganisms (GCM) 10K type strain sequencing project: providing services to taxonomists for standard genome sequencing and annotation.</title>
        <authorList>
            <consortium name="The Broad Institute Genomics Platform"/>
            <consortium name="The Broad Institute Genome Sequencing Center for Infectious Disease"/>
            <person name="Wu L."/>
            <person name="Ma J."/>
        </authorList>
    </citation>
    <scope>NUCLEOTIDE SEQUENCE [LARGE SCALE GENOMIC DNA]</scope>
    <source>
        <strain evidence="3">JCM 32206</strain>
    </source>
</reference>
<keyword evidence="3" id="KW-1185">Reference proteome</keyword>
<dbReference type="InterPro" id="IPR000835">
    <property type="entry name" value="HTH_MarR-typ"/>
</dbReference>
<protein>
    <submittedName>
        <fullName evidence="2">MarR family transcriptional regulator</fullName>
    </submittedName>
</protein>
<dbReference type="PANTHER" id="PTHR33164:SF106">
    <property type="entry name" value="TRANSCRIPTIONAL REGULATORY PROTEIN"/>
    <property type="match status" value="1"/>
</dbReference>
<dbReference type="InterPro" id="IPR039422">
    <property type="entry name" value="MarR/SlyA-like"/>
</dbReference>
<evidence type="ECO:0000259" key="1">
    <source>
        <dbReference type="PROSITE" id="PS50995"/>
    </source>
</evidence>
<comment type="caution">
    <text evidence="2">The sequence shown here is derived from an EMBL/GenBank/DDBJ whole genome shotgun (WGS) entry which is preliminary data.</text>
</comment>
<dbReference type="Proteomes" id="UP001501183">
    <property type="component" value="Unassembled WGS sequence"/>
</dbReference>
<dbReference type="SMART" id="SM00347">
    <property type="entry name" value="HTH_MARR"/>
    <property type="match status" value="1"/>
</dbReference>
<dbReference type="SUPFAM" id="SSF46785">
    <property type="entry name" value="Winged helix' DNA-binding domain"/>
    <property type="match status" value="1"/>
</dbReference>
<gene>
    <name evidence="2" type="ORF">GCM10023094_41990</name>
</gene>